<dbReference type="Proteomes" id="UP000224386">
    <property type="component" value="Unassembled WGS sequence"/>
</dbReference>
<sequence>MGKIIGIILIIGGMIPLIYAMMQIYRQWKEKGPSFALKSIIFLVVSILLDTATTIILCIVTVFIGICLIIYT</sequence>
<name>A0A2B2TNP2_BACCE</name>
<comment type="caution">
    <text evidence="1">The sequence shown here is derived from an EMBL/GenBank/DDBJ whole genome shotgun (WGS) entry which is preliminary data.</text>
</comment>
<accession>A0A2B2TNP2</accession>
<dbReference type="EMBL" id="NVAP01000027">
    <property type="protein sequence ID" value="PFQ46120.1"/>
    <property type="molecule type" value="Genomic_DNA"/>
</dbReference>
<dbReference type="AlphaFoldDB" id="A0A2B2TNP2"/>
<dbReference type="RefSeq" id="WP_000516160.1">
    <property type="nucleotide sequence ID" value="NZ_CAKJWR010000010.1"/>
</dbReference>
<proteinExistence type="predicted"/>
<gene>
    <name evidence="1" type="ORF">COK05_13205</name>
</gene>
<reference evidence="1 2" key="1">
    <citation type="submission" date="2017-09" db="EMBL/GenBank/DDBJ databases">
        <title>Large-scale bioinformatics analysis of Bacillus genomes uncovers conserved roles of natural products in bacterial physiology.</title>
        <authorList>
            <consortium name="Agbiome Team Llc"/>
            <person name="Bleich R.M."/>
            <person name="Grubbs K.J."/>
            <person name="Santa Maria K.C."/>
            <person name="Allen S.E."/>
            <person name="Farag S."/>
            <person name="Shank E.A."/>
            <person name="Bowers A."/>
        </authorList>
    </citation>
    <scope>NUCLEOTIDE SEQUENCE [LARGE SCALE GENOMIC DNA]</scope>
    <source>
        <strain evidence="1 2">AFS070861</strain>
    </source>
</reference>
<evidence type="ECO:0000313" key="2">
    <source>
        <dbReference type="Proteomes" id="UP000224386"/>
    </source>
</evidence>
<protein>
    <submittedName>
        <fullName evidence="1">Uncharacterized protein</fullName>
    </submittedName>
</protein>
<evidence type="ECO:0000313" key="1">
    <source>
        <dbReference type="EMBL" id="PFQ46120.1"/>
    </source>
</evidence>
<organism evidence="1 2">
    <name type="scientific">Bacillus cereus</name>
    <dbReference type="NCBI Taxonomy" id="1396"/>
    <lineage>
        <taxon>Bacteria</taxon>
        <taxon>Bacillati</taxon>
        <taxon>Bacillota</taxon>
        <taxon>Bacilli</taxon>
        <taxon>Bacillales</taxon>
        <taxon>Bacillaceae</taxon>
        <taxon>Bacillus</taxon>
        <taxon>Bacillus cereus group</taxon>
    </lineage>
</organism>